<organism evidence="1 2">
    <name type="scientific">Culex pipiens pipiens</name>
    <name type="common">Northern house mosquito</name>
    <dbReference type="NCBI Taxonomy" id="38569"/>
    <lineage>
        <taxon>Eukaryota</taxon>
        <taxon>Metazoa</taxon>
        <taxon>Ecdysozoa</taxon>
        <taxon>Arthropoda</taxon>
        <taxon>Hexapoda</taxon>
        <taxon>Insecta</taxon>
        <taxon>Pterygota</taxon>
        <taxon>Neoptera</taxon>
        <taxon>Endopterygota</taxon>
        <taxon>Diptera</taxon>
        <taxon>Nematocera</taxon>
        <taxon>Culicoidea</taxon>
        <taxon>Culicidae</taxon>
        <taxon>Culicinae</taxon>
        <taxon>Culicini</taxon>
        <taxon>Culex</taxon>
        <taxon>Culex</taxon>
    </lineage>
</organism>
<proteinExistence type="predicted"/>
<dbReference type="AlphaFoldDB" id="A0ABD1CPV7"/>
<accession>A0ABD1CPV7</accession>
<feature type="non-terminal residue" evidence="1">
    <location>
        <position position="26"/>
    </location>
</feature>
<name>A0ABD1CPV7_CULPP</name>
<comment type="caution">
    <text evidence="1">The sequence shown here is derived from an EMBL/GenBank/DDBJ whole genome shotgun (WGS) entry which is preliminary data.</text>
</comment>
<reference evidence="1 2" key="1">
    <citation type="submission" date="2024-05" db="EMBL/GenBank/DDBJ databases">
        <title>Culex pipiens pipiens assembly and annotation.</title>
        <authorList>
            <person name="Alout H."/>
            <person name="Durand T."/>
        </authorList>
    </citation>
    <scope>NUCLEOTIDE SEQUENCE [LARGE SCALE GENOMIC DNA]</scope>
    <source>
        <strain evidence="1">HA-2024</strain>
        <tissue evidence="1">Whole body</tissue>
    </source>
</reference>
<gene>
    <name evidence="1" type="ORF">pipiens_000546</name>
</gene>
<sequence>SKIWVVLFILLNNWTTSDKQLRECAQ</sequence>
<feature type="non-terminal residue" evidence="1">
    <location>
        <position position="1"/>
    </location>
</feature>
<keyword evidence="2" id="KW-1185">Reference proteome</keyword>
<protein>
    <submittedName>
        <fullName evidence="1">Uncharacterized protein</fullName>
    </submittedName>
</protein>
<evidence type="ECO:0000313" key="1">
    <source>
        <dbReference type="EMBL" id="KAL1378454.1"/>
    </source>
</evidence>
<evidence type="ECO:0000313" key="2">
    <source>
        <dbReference type="Proteomes" id="UP001562425"/>
    </source>
</evidence>
<dbReference type="EMBL" id="JBEHCU010010306">
    <property type="protein sequence ID" value="KAL1378454.1"/>
    <property type="molecule type" value="Genomic_DNA"/>
</dbReference>
<dbReference type="Proteomes" id="UP001562425">
    <property type="component" value="Unassembled WGS sequence"/>
</dbReference>